<evidence type="ECO:0000313" key="19">
    <source>
        <dbReference type="Proteomes" id="UP000438182"/>
    </source>
</evidence>
<dbReference type="Pfam" id="PF01488">
    <property type="entry name" value="Shikimate_DH"/>
    <property type="match status" value="1"/>
</dbReference>
<dbReference type="PIRSF" id="PIRSF000445">
    <property type="entry name" value="4pyrrol_synth_GluRdtase"/>
    <property type="match status" value="1"/>
</dbReference>
<dbReference type="Pfam" id="PF00745">
    <property type="entry name" value="GlutR_dimer"/>
    <property type="match status" value="1"/>
</dbReference>
<dbReference type="InterPro" id="IPR036291">
    <property type="entry name" value="NAD(P)-bd_dom_sf"/>
</dbReference>
<comment type="subunit">
    <text evidence="8">Homodimer.</text>
</comment>
<evidence type="ECO:0000259" key="17">
    <source>
        <dbReference type="Pfam" id="PF05201"/>
    </source>
</evidence>
<comment type="miscellaneous">
    <text evidence="8">During catalysis, the active site Cys acts as a nucleophile attacking the alpha-carbonyl group of tRNA-bound glutamate with the formation of a thioester intermediate between enzyme and glutamate, and the concomitant release of tRNA(Glu). The thioester intermediate is finally reduced by direct hydride transfer from NADPH, to form the product GSA.</text>
</comment>
<comment type="function">
    <text evidence="8">Catalyzes the NADPH-dependent reduction of glutamyl-tRNA(Glu) to glutamate 1-semialdehyde (GSA).</text>
</comment>
<keyword evidence="6 8" id="KW-0627">Porphyrin biosynthesis</keyword>
<evidence type="ECO:0000256" key="13">
    <source>
        <dbReference type="RuleBase" id="RU000584"/>
    </source>
</evidence>
<evidence type="ECO:0000256" key="8">
    <source>
        <dbReference type="HAMAP-Rule" id="MF_00087"/>
    </source>
</evidence>
<comment type="pathway">
    <text evidence="1 8 13">Porphyrin-containing compound metabolism; protoporphyrin-IX biosynthesis; 5-aminolevulinate from L-glutamyl-tRNA(Glu): step 1/2.</text>
</comment>
<dbReference type="Pfam" id="PF05201">
    <property type="entry name" value="GlutR_N"/>
    <property type="match status" value="1"/>
</dbReference>
<dbReference type="Gene3D" id="3.30.460.30">
    <property type="entry name" value="Glutamyl-tRNA reductase, N-terminal domain"/>
    <property type="match status" value="1"/>
</dbReference>
<dbReference type="InterPro" id="IPR015896">
    <property type="entry name" value="4pyrrol_synth_GluRdtase_dimer"/>
</dbReference>
<dbReference type="AlphaFoldDB" id="A0A6I4P8K3"/>
<dbReference type="InterPro" id="IPR000343">
    <property type="entry name" value="4pyrrol_synth_GluRdtase"/>
</dbReference>
<accession>A0A6I4P8K3</accession>
<dbReference type="FunFam" id="3.30.460.30:FF:000001">
    <property type="entry name" value="Glutamyl-tRNA reductase"/>
    <property type="match status" value="1"/>
</dbReference>
<feature type="binding site" evidence="8 10">
    <location>
        <begin position="116"/>
        <end position="118"/>
    </location>
    <ligand>
        <name>substrate</name>
    </ligand>
</feature>
<comment type="caution">
    <text evidence="18">The sequence shown here is derived from an EMBL/GenBank/DDBJ whole genome shotgun (WGS) entry which is preliminary data.</text>
</comment>
<feature type="binding site" evidence="8 10">
    <location>
        <begin position="46"/>
        <end position="49"/>
    </location>
    <ligand>
        <name>substrate</name>
    </ligand>
</feature>
<dbReference type="InterPro" id="IPR036453">
    <property type="entry name" value="GluRdtase_dimer_dom_sf"/>
</dbReference>
<feature type="region of interest" description="Disordered" evidence="14">
    <location>
        <begin position="432"/>
        <end position="481"/>
    </location>
</feature>
<dbReference type="EMBL" id="WSTA01000118">
    <property type="protein sequence ID" value="MWC00268.1"/>
    <property type="molecule type" value="Genomic_DNA"/>
</dbReference>
<dbReference type="EC" id="1.2.1.70" evidence="3 8"/>
<evidence type="ECO:0000313" key="18">
    <source>
        <dbReference type="EMBL" id="MWC00268.1"/>
    </source>
</evidence>
<dbReference type="SUPFAM" id="SSF69075">
    <property type="entry name" value="Glutamyl tRNA-reductase dimerization domain"/>
    <property type="match status" value="1"/>
</dbReference>
<evidence type="ECO:0000256" key="10">
    <source>
        <dbReference type="PIRSR" id="PIRSR000445-2"/>
    </source>
</evidence>
<evidence type="ECO:0000259" key="15">
    <source>
        <dbReference type="Pfam" id="PF00745"/>
    </source>
</evidence>
<dbReference type="NCBIfam" id="TIGR01035">
    <property type="entry name" value="hemA"/>
    <property type="match status" value="1"/>
</dbReference>
<protein>
    <recommendedName>
        <fullName evidence="3 8">Glutamyl-tRNA reductase</fullName>
        <shortName evidence="8">GluTR</shortName>
        <ecNumber evidence="3 8">1.2.1.70</ecNumber>
    </recommendedName>
</protein>
<dbReference type="Gene3D" id="3.40.50.720">
    <property type="entry name" value="NAD(P)-binding Rossmann-like Domain"/>
    <property type="match status" value="1"/>
</dbReference>
<evidence type="ECO:0000256" key="5">
    <source>
        <dbReference type="ARBA" id="ARBA00023002"/>
    </source>
</evidence>
<feature type="active site" description="Nucleophile" evidence="8 9">
    <location>
        <position position="47"/>
    </location>
</feature>
<dbReference type="NCBIfam" id="NF000750">
    <property type="entry name" value="PRK00045.3-4"/>
    <property type="match status" value="1"/>
</dbReference>
<feature type="domain" description="Tetrapyrrole biosynthesis glutamyl-tRNA reductase dimerisation" evidence="15">
    <location>
        <begin position="336"/>
        <end position="422"/>
    </location>
</feature>
<keyword evidence="5 8" id="KW-0560">Oxidoreductase</keyword>
<keyword evidence="4 8" id="KW-0521">NADP</keyword>
<evidence type="ECO:0000256" key="9">
    <source>
        <dbReference type="PIRSR" id="PIRSR000445-1"/>
    </source>
</evidence>
<feature type="domain" description="Quinate/shikimate 5-dehydrogenase/glutamyl-tRNA reductase" evidence="16">
    <location>
        <begin position="173"/>
        <end position="278"/>
    </location>
</feature>
<comment type="domain">
    <text evidence="8">Possesses an unusual extended V-shaped dimeric structure with each monomer consisting of three distinct domains arranged along a curved 'spinal' alpha-helix. The N-terminal catalytic domain specifically recognizes the glutamate moiety of the substrate. The second domain is the NADPH-binding domain, and the third C-terminal domain is responsible for dimerization.</text>
</comment>
<dbReference type="PANTHER" id="PTHR43013:SF1">
    <property type="entry name" value="GLUTAMYL-TRNA REDUCTASE"/>
    <property type="match status" value="1"/>
</dbReference>
<feature type="binding site" evidence="8 11">
    <location>
        <begin position="191"/>
        <end position="196"/>
    </location>
    <ligand>
        <name>NADP(+)</name>
        <dbReference type="ChEBI" id="CHEBI:58349"/>
    </ligand>
</feature>
<dbReference type="InterPro" id="IPR006151">
    <property type="entry name" value="Shikm_DH/Glu-tRNA_Rdtase"/>
</dbReference>
<evidence type="ECO:0000256" key="4">
    <source>
        <dbReference type="ARBA" id="ARBA00022857"/>
    </source>
</evidence>
<dbReference type="Proteomes" id="UP000438182">
    <property type="component" value="Unassembled WGS sequence"/>
</dbReference>
<feature type="binding site" evidence="8 10">
    <location>
        <position position="111"/>
    </location>
    <ligand>
        <name>substrate</name>
    </ligand>
</feature>
<comment type="catalytic activity">
    <reaction evidence="7 8 13">
        <text>(S)-4-amino-5-oxopentanoate + tRNA(Glu) + NADP(+) = L-glutamyl-tRNA(Glu) + NADPH + H(+)</text>
        <dbReference type="Rhea" id="RHEA:12344"/>
        <dbReference type="Rhea" id="RHEA-COMP:9663"/>
        <dbReference type="Rhea" id="RHEA-COMP:9680"/>
        <dbReference type="ChEBI" id="CHEBI:15378"/>
        <dbReference type="ChEBI" id="CHEBI:57501"/>
        <dbReference type="ChEBI" id="CHEBI:57783"/>
        <dbReference type="ChEBI" id="CHEBI:58349"/>
        <dbReference type="ChEBI" id="CHEBI:78442"/>
        <dbReference type="ChEBI" id="CHEBI:78520"/>
        <dbReference type="EC" id="1.2.1.70"/>
    </reaction>
</comment>
<dbReference type="GO" id="GO:0008883">
    <property type="term" value="F:glutamyl-tRNA reductase activity"/>
    <property type="evidence" value="ECO:0007669"/>
    <property type="project" value="UniProtKB-UniRule"/>
</dbReference>
<dbReference type="UniPathway" id="UPA00251">
    <property type="reaction ID" value="UER00316"/>
</dbReference>
<dbReference type="SUPFAM" id="SSF51735">
    <property type="entry name" value="NAD(P)-binding Rossmann-fold domains"/>
    <property type="match status" value="1"/>
</dbReference>
<feature type="domain" description="Glutamyl-tRNA reductase N-terminal" evidence="17">
    <location>
        <begin position="6"/>
        <end position="158"/>
    </location>
</feature>
<dbReference type="InterPro" id="IPR015895">
    <property type="entry name" value="4pyrrol_synth_GluRdtase_N"/>
</dbReference>
<feature type="site" description="Important for activity" evidence="8 12">
    <location>
        <position position="101"/>
    </location>
</feature>
<evidence type="ECO:0000256" key="3">
    <source>
        <dbReference type="ARBA" id="ARBA00012970"/>
    </source>
</evidence>
<evidence type="ECO:0000256" key="6">
    <source>
        <dbReference type="ARBA" id="ARBA00023244"/>
    </source>
</evidence>
<evidence type="ECO:0000256" key="11">
    <source>
        <dbReference type="PIRSR" id="PIRSR000445-3"/>
    </source>
</evidence>
<dbReference type="HAMAP" id="MF_00087">
    <property type="entry name" value="Glu_tRNA_reductase"/>
    <property type="match status" value="1"/>
</dbReference>
<dbReference type="GO" id="GO:0019353">
    <property type="term" value="P:protoporphyrinogen IX biosynthetic process from glutamate"/>
    <property type="evidence" value="ECO:0007669"/>
    <property type="project" value="TreeGrafter"/>
</dbReference>
<keyword evidence="19" id="KW-1185">Reference proteome</keyword>
<comment type="similarity">
    <text evidence="2 8 13">Belongs to the glutamyl-tRNA reductase family.</text>
</comment>
<feature type="binding site" evidence="8 10">
    <location>
        <position position="122"/>
    </location>
    <ligand>
        <name>substrate</name>
    </ligand>
</feature>
<evidence type="ECO:0000256" key="1">
    <source>
        <dbReference type="ARBA" id="ARBA00005059"/>
    </source>
</evidence>
<dbReference type="InterPro" id="IPR036343">
    <property type="entry name" value="GluRdtase_N_sf"/>
</dbReference>
<dbReference type="PANTHER" id="PTHR43013">
    <property type="entry name" value="GLUTAMYL-TRNA REDUCTASE"/>
    <property type="match status" value="1"/>
</dbReference>
<dbReference type="RefSeq" id="WP_160426905.1">
    <property type="nucleotide sequence ID" value="NZ_WSTA01000118.1"/>
</dbReference>
<evidence type="ECO:0000256" key="12">
    <source>
        <dbReference type="PIRSR" id="PIRSR000445-4"/>
    </source>
</evidence>
<reference evidence="18 19" key="1">
    <citation type="submission" date="2019-12" db="EMBL/GenBank/DDBJ databases">
        <authorList>
            <person name="Kim Y.S."/>
        </authorList>
    </citation>
    <scope>NUCLEOTIDE SEQUENCE [LARGE SCALE GENOMIC DNA]</scope>
    <source>
        <strain evidence="18 19">MMS17-SY077</strain>
    </source>
</reference>
<evidence type="ECO:0000256" key="14">
    <source>
        <dbReference type="SAM" id="MobiDB-lite"/>
    </source>
</evidence>
<dbReference type="SUPFAM" id="SSF69742">
    <property type="entry name" value="Glutamyl tRNA-reductase catalytic, N-terminal domain"/>
    <property type="match status" value="1"/>
</dbReference>
<dbReference type="GO" id="GO:0050661">
    <property type="term" value="F:NADP binding"/>
    <property type="evidence" value="ECO:0007669"/>
    <property type="project" value="InterPro"/>
</dbReference>
<organism evidence="18 19">
    <name type="scientific">Agromyces seonyuensis</name>
    <dbReference type="NCBI Taxonomy" id="2662446"/>
    <lineage>
        <taxon>Bacteria</taxon>
        <taxon>Bacillati</taxon>
        <taxon>Actinomycetota</taxon>
        <taxon>Actinomycetes</taxon>
        <taxon>Micrococcales</taxon>
        <taxon>Microbacteriaceae</taxon>
        <taxon>Agromyces</taxon>
    </lineage>
</organism>
<evidence type="ECO:0000256" key="2">
    <source>
        <dbReference type="ARBA" id="ARBA00005916"/>
    </source>
</evidence>
<name>A0A6I4P8K3_9MICO</name>
<gene>
    <name evidence="8" type="primary">hemA</name>
    <name evidence="18" type="ORF">GB864_17140</name>
</gene>
<evidence type="ECO:0000256" key="7">
    <source>
        <dbReference type="ARBA" id="ARBA00047464"/>
    </source>
</evidence>
<evidence type="ECO:0000259" key="16">
    <source>
        <dbReference type="Pfam" id="PF01488"/>
    </source>
</evidence>
<sequence length="481" mass="50910">MLICLTASHKNAGFDLLERLQGAADAARAMTDASDAGISGAVVISTCNRFEAYLDVDVPEGQSPIEPVHSALRIVADTADLAPSELRSTVDLVHGQAVAHHLFSVASGLESVVVGEGEISGQVKRALTRAHGEGTTTPELERLFQSAARTSRRVKNDTRLGAEGRSLVRLSLELASSRISDWSGVRVLLVGTGRYAAASLAALRDRGAADIRVYSPSGRAAKFAKSHELDWVREDDYHAEAAAAELIVTCTTSEAFVVDPALLQAGRAALAVDDALPRLHAADAVLRAAERQLVIDLGLPRNVDPAVVDVTGVELLDLETVRIHAPLGDFDQTDAAREIVHVAAREFGHGTEALDIAPAVVALRKHLFDVLDGELERVAGRDADGRIEEALRHLVGRLLHTPMVRSRDYAARGEQAEWIAGLEAVHGVVVPGAPSQSAPKLDDLGRRRSAAFREAGTAASPSSVDGGPSAPRRPGAERSAS</sequence>
<proteinExistence type="inferred from homology"/>